<evidence type="ECO:0000313" key="3">
    <source>
        <dbReference type="Proteomes" id="UP000026915"/>
    </source>
</evidence>
<dbReference type="Gene3D" id="1.10.287.1490">
    <property type="match status" value="1"/>
</dbReference>
<dbReference type="InParanoid" id="A0A061FBN0"/>
<dbReference type="HOGENOM" id="CLU_1941900_0_0_1"/>
<dbReference type="EMBL" id="CM001885">
    <property type="protein sequence ID" value="EOY14308.1"/>
    <property type="molecule type" value="Genomic_DNA"/>
</dbReference>
<feature type="coiled-coil region" evidence="1">
    <location>
        <begin position="37"/>
        <end position="71"/>
    </location>
</feature>
<protein>
    <submittedName>
        <fullName evidence="2">Uncharacterized protein</fullName>
    </submittedName>
</protein>
<dbReference type="Proteomes" id="UP000026915">
    <property type="component" value="Chromosome 7"/>
</dbReference>
<dbReference type="OMA" id="VEMLNHR"/>
<keyword evidence="3" id="KW-1185">Reference proteome</keyword>
<dbReference type="Gramene" id="EOY14308">
    <property type="protein sequence ID" value="EOY14308"/>
    <property type="gene ID" value="TCM_033671"/>
</dbReference>
<evidence type="ECO:0000313" key="2">
    <source>
        <dbReference type="EMBL" id="EOY14308.1"/>
    </source>
</evidence>
<dbReference type="AlphaFoldDB" id="A0A061FBN0"/>
<evidence type="ECO:0000256" key="1">
    <source>
        <dbReference type="SAM" id="Coils"/>
    </source>
</evidence>
<reference evidence="2 3" key="1">
    <citation type="journal article" date="2013" name="Genome Biol.">
        <title>The genome sequence of the most widely cultivated cacao type and its use to identify candidate genes regulating pod color.</title>
        <authorList>
            <person name="Motamayor J.C."/>
            <person name="Mockaitis K."/>
            <person name="Schmutz J."/>
            <person name="Haiminen N."/>
            <person name="Iii D.L."/>
            <person name="Cornejo O."/>
            <person name="Findley S.D."/>
            <person name="Zheng P."/>
            <person name="Utro F."/>
            <person name="Royaert S."/>
            <person name="Saski C."/>
            <person name="Jenkins J."/>
            <person name="Podicheti R."/>
            <person name="Zhao M."/>
            <person name="Scheffler B.E."/>
            <person name="Stack J.C."/>
            <person name="Feltus F.A."/>
            <person name="Mustiga G.M."/>
            <person name="Amores F."/>
            <person name="Phillips W."/>
            <person name="Marelli J.P."/>
            <person name="May G.D."/>
            <person name="Shapiro H."/>
            <person name="Ma J."/>
            <person name="Bustamante C.D."/>
            <person name="Schnell R.J."/>
            <person name="Main D."/>
            <person name="Gilbert D."/>
            <person name="Parida L."/>
            <person name="Kuhn D.N."/>
        </authorList>
    </citation>
    <scope>NUCLEOTIDE SEQUENCE [LARGE SCALE GENOMIC DNA]</scope>
    <source>
        <strain evidence="3">cv. Matina 1-6</strain>
    </source>
</reference>
<name>A0A061FBN0_THECC</name>
<keyword evidence="1" id="KW-0175">Coiled coil</keyword>
<sequence length="130" mass="15006">MASIKDQPTLVEEVRETKGVAKQGKSRDIMSTLKGRVARIEMTVGETRDKLEEFEANMDELGSKNDELRGELHEIVEMLNHRYEALPDSIKSLQEEPKEFQGERKAKEVDNFLWCLEQYFKAMSITKDAL</sequence>
<gene>
    <name evidence="2" type="ORF">TCM_033671</name>
</gene>
<organism evidence="2 3">
    <name type="scientific">Theobroma cacao</name>
    <name type="common">Cacao</name>
    <name type="synonym">Cocoa</name>
    <dbReference type="NCBI Taxonomy" id="3641"/>
    <lineage>
        <taxon>Eukaryota</taxon>
        <taxon>Viridiplantae</taxon>
        <taxon>Streptophyta</taxon>
        <taxon>Embryophyta</taxon>
        <taxon>Tracheophyta</taxon>
        <taxon>Spermatophyta</taxon>
        <taxon>Magnoliopsida</taxon>
        <taxon>eudicotyledons</taxon>
        <taxon>Gunneridae</taxon>
        <taxon>Pentapetalae</taxon>
        <taxon>rosids</taxon>
        <taxon>malvids</taxon>
        <taxon>Malvales</taxon>
        <taxon>Malvaceae</taxon>
        <taxon>Byttnerioideae</taxon>
        <taxon>Theobroma</taxon>
    </lineage>
</organism>
<dbReference type="SUPFAM" id="SSF58100">
    <property type="entry name" value="Bacterial hemolysins"/>
    <property type="match status" value="1"/>
</dbReference>
<accession>A0A061FBN0</accession>
<proteinExistence type="predicted"/>